<keyword evidence="2" id="KW-0677">Repeat</keyword>
<dbReference type="PROSITE" id="PS50157">
    <property type="entry name" value="ZINC_FINGER_C2H2_2"/>
    <property type="match status" value="3"/>
</dbReference>
<reference evidence="7" key="1">
    <citation type="submission" date="2023-07" db="EMBL/GenBank/DDBJ databases">
        <authorList>
            <consortium name="AG Swart"/>
            <person name="Singh M."/>
            <person name="Singh A."/>
            <person name="Seah K."/>
            <person name="Emmerich C."/>
        </authorList>
    </citation>
    <scope>NUCLEOTIDE SEQUENCE</scope>
    <source>
        <strain evidence="7">DP1</strain>
    </source>
</reference>
<evidence type="ECO:0000256" key="1">
    <source>
        <dbReference type="ARBA" id="ARBA00022723"/>
    </source>
</evidence>
<proteinExistence type="predicted"/>
<evidence type="ECO:0000313" key="7">
    <source>
        <dbReference type="EMBL" id="CAI2372441.1"/>
    </source>
</evidence>
<feature type="domain" description="C2H2-type" evidence="6">
    <location>
        <begin position="8"/>
        <end position="37"/>
    </location>
</feature>
<gene>
    <name evidence="7" type="ORF">ECRASSUSDP1_LOCUS13771</name>
</gene>
<dbReference type="PANTHER" id="PTHR19818">
    <property type="entry name" value="ZINC FINGER PROTEIN ZIC AND GLI"/>
    <property type="match status" value="1"/>
</dbReference>
<keyword evidence="1" id="KW-0479">Metal-binding</keyword>
<dbReference type="PANTHER" id="PTHR19818:SF139">
    <property type="entry name" value="PAIR-RULE PROTEIN ODD-PAIRED"/>
    <property type="match status" value="1"/>
</dbReference>
<evidence type="ECO:0000256" key="2">
    <source>
        <dbReference type="ARBA" id="ARBA00022737"/>
    </source>
</evidence>
<dbReference type="AlphaFoldDB" id="A0AAD1UMV4"/>
<protein>
    <recommendedName>
        <fullName evidence="6">C2H2-type domain-containing protein</fullName>
    </recommendedName>
</protein>
<dbReference type="SMART" id="SM00355">
    <property type="entry name" value="ZnF_C2H2"/>
    <property type="match status" value="3"/>
</dbReference>
<evidence type="ECO:0000256" key="3">
    <source>
        <dbReference type="ARBA" id="ARBA00022771"/>
    </source>
</evidence>
<evidence type="ECO:0000256" key="5">
    <source>
        <dbReference type="PROSITE-ProRule" id="PRU00042"/>
    </source>
</evidence>
<dbReference type="InterPro" id="IPR036236">
    <property type="entry name" value="Znf_C2H2_sf"/>
</dbReference>
<dbReference type="Proteomes" id="UP001295684">
    <property type="component" value="Unassembled WGS sequence"/>
</dbReference>
<dbReference type="Pfam" id="PF00096">
    <property type="entry name" value="zf-C2H2"/>
    <property type="match status" value="3"/>
</dbReference>
<organism evidence="7 8">
    <name type="scientific">Euplotes crassus</name>
    <dbReference type="NCBI Taxonomy" id="5936"/>
    <lineage>
        <taxon>Eukaryota</taxon>
        <taxon>Sar</taxon>
        <taxon>Alveolata</taxon>
        <taxon>Ciliophora</taxon>
        <taxon>Intramacronucleata</taxon>
        <taxon>Spirotrichea</taxon>
        <taxon>Hypotrichia</taxon>
        <taxon>Euplotida</taxon>
        <taxon>Euplotidae</taxon>
        <taxon>Moneuplotes</taxon>
    </lineage>
</organism>
<evidence type="ECO:0000256" key="4">
    <source>
        <dbReference type="ARBA" id="ARBA00022833"/>
    </source>
</evidence>
<comment type="caution">
    <text evidence="7">The sequence shown here is derived from an EMBL/GenBank/DDBJ whole genome shotgun (WGS) entry which is preliminary data.</text>
</comment>
<feature type="domain" description="C2H2-type" evidence="6">
    <location>
        <begin position="66"/>
        <end position="95"/>
    </location>
</feature>
<accession>A0AAD1UMV4</accession>
<dbReference type="Gene3D" id="3.30.160.60">
    <property type="entry name" value="Classic Zinc Finger"/>
    <property type="match status" value="3"/>
</dbReference>
<evidence type="ECO:0000313" key="8">
    <source>
        <dbReference type="Proteomes" id="UP001295684"/>
    </source>
</evidence>
<keyword evidence="8" id="KW-1185">Reference proteome</keyword>
<feature type="domain" description="C2H2-type" evidence="6">
    <location>
        <begin position="38"/>
        <end position="65"/>
    </location>
</feature>
<sequence>MNSNKPIFICEFKKCERIFTTKYSLIRHAQTHMKTKNFECKQCSKSFNIKQNLIEHEFAHSGELPYVCNIDGCTQRFRQRGKLSLHRQSHANYKKKSYRSHTSINDGEIAKRVQIGQSNNSYNCAPTTSTSSINAQHTVRNLASANANLFMLSNQLGKINQLGCGQPLFSLSQRLPGVNYQFAQTTMPQIRFIGSHLGQGNPSANLLPKLNMMMLPYQNMGGQYN</sequence>
<dbReference type="SUPFAM" id="SSF57667">
    <property type="entry name" value="beta-beta-alpha zinc fingers"/>
    <property type="match status" value="2"/>
</dbReference>
<dbReference type="GO" id="GO:0005634">
    <property type="term" value="C:nucleus"/>
    <property type="evidence" value="ECO:0007669"/>
    <property type="project" value="UniProtKB-ARBA"/>
</dbReference>
<dbReference type="InterPro" id="IPR050329">
    <property type="entry name" value="GLI_C2H2-zinc-finger"/>
</dbReference>
<keyword evidence="3 5" id="KW-0863">Zinc-finger</keyword>
<dbReference type="EMBL" id="CAMPGE010013727">
    <property type="protein sequence ID" value="CAI2372441.1"/>
    <property type="molecule type" value="Genomic_DNA"/>
</dbReference>
<keyword evidence="4" id="KW-0862">Zinc</keyword>
<evidence type="ECO:0000259" key="6">
    <source>
        <dbReference type="PROSITE" id="PS50157"/>
    </source>
</evidence>
<dbReference type="GO" id="GO:0000981">
    <property type="term" value="F:DNA-binding transcription factor activity, RNA polymerase II-specific"/>
    <property type="evidence" value="ECO:0007669"/>
    <property type="project" value="TreeGrafter"/>
</dbReference>
<dbReference type="GO" id="GO:0045944">
    <property type="term" value="P:positive regulation of transcription by RNA polymerase II"/>
    <property type="evidence" value="ECO:0007669"/>
    <property type="project" value="UniProtKB-ARBA"/>
</dbReference>
<name>A0AAD1UMV4_EUPCR</name>
<dbReference type="GO" id="GO:0008270">
    <property type="term" value="F:zinc ion binding"/>
    <property type="evidence" value="ECO:0007669"/>
    <property type="project" value="UniProtKB-KW"/>
</dbReference>
<dbReference type="GO" id="GO:0000978">
    <property type="term" value="F:RNA polymerase II cis-regulatory region sequence-specific DNA binding"/>
    <property type="evidence" value="ECO:0007669"/>
    <property type="project" value="TreeGrafter"/>
</dbReference>
<dbReference type="PROSITE" id="PS00028">
    <property type="entry name" value="ZINC_FINGER_C2H2_1"/>
    <property type="match status" value="3"/>
</dbReference>
<dbReference type="InterPro" id="IPR013087">
    <property type="entry name" value="Znf_C2H2_type"/>
</dbReference>